<dbReference type="PANTHER" id="PTHR43866:SF3">
    <property type="entry name" value="METHYLMALONATE-SEMIALDEHYDE DEHYDROGENASE [ACYLATING], MITOCHONDRIAL"/>
    <property type="match status" value="1"/>
</dbReference>
<feature type="non-terminal residue" evidence="3">
    <location>
        <position position="1"/>
    </location>
</feature>
<reference evidence="3" key="1">
    <citation type="submission" date="2021-06" db="EMBL/GenBank/DDBJ databases">
        <authorList>
            <person name="Kallberg Y."/>
            <person name="Tangrot J."/>
            <person name="Rosling A."/>
        </authorList>
    </citation>
    <scope>NUCLEOTIDE SEQUENCE</scope>
    <source>
        <strain evidence="3">MT106</strain>
    </source>
</reference>
<dbReference type="InterPro" id="IPR010061">
    <property type="entry name" value="MeMal-semiAld_DH"/>
</dbReference>
<comment type="similarity">
    <text evidence="1">Belongs to the aldehyde dehydrogenase family.</text>
</comment>
<protein>
    <submittedName>
        <fullName evidence="3">1556_t:CDS:1</fullName>
    </submittedName>
</protein>
<dbReference type="EMBL" id="CAJVPL010018483">
    <property type="protein sequence ID" value="CAG8702127.1"/>
    <property type="molecule type" value="Genomic_DNA"/>
</dbReference>
<comment type="caution">
    <text evidence="3">The sequence shown here is derived from an EMBL/GenBank/DDBJ whole genome shotgun (WGS) entry which is preliminary data.</text>
</comment>
<dbReference type="GO" id="GO:0006210">
    <property type="term" value="P:thymine catabolic process"/>
    <property type="evidence" value="ECO:0007669"/>
    <property type="project" value="TreeGrafter"/>
</dbReference>
<evidence type="ECO:0000256" key="2">
    <source>
        <dbReference type="SAM" id="MobiDB-lite"/>
    </source>
</evidence>
<evidence type="ECO:0000313" key="4">
    <source>
        <dbReference type="Proteomes" id="UP000789831"/>
    </source>
</evidence>
<proteinExistence type="inferred from homology"/>
<dbReference type="GO" id="GO:0004491">
    <property type="term" value="F:methylmalonate-semialdehyde dehydrogenase (acylating, NAD) activity"/>
    <property type="evidence" value="ECO:0007669"/>
    <property type="project" value="InterPro"/>
</dbReference>
<dbReference type="GO" id="GO:0006574">
    <property type="term" value="P:L-valine catabolic process"/>
    <property type="evidence" value="ECO:0007669"/>
    <property type="project" value="TreeGrafter"/>
</dbReference>
<feature type="non-terminal residue" evidence="3">
    <location>
        <position position="133"/>
    </location>
</feature>
<feature type="region of interest" description="Disordered" evidence="2">
    <location>
        <begin position="1"/>
        <end position="20"/>
    </location>
</feature>
<organism evidence="3 4">
    <name type="scientific">Ambispora gerdemannii</name>
    <dbReference type="NCBI Taxonomy" id="144530"/>
    <lineage>
        <taxon>Eukaryota</taxon>
        <taxon>Fungi</taxon>
        <taxon>Fungi incertae sedis</taxon>
        <taxon>Mucoromycota</taxon>
        <taxon>Glomeromycotina</taxon>
        <taxon>Glomeromycetes</taxon>
        <taxon>Archaeosporales</taxon>
        <taxon>Ambisporaceae</taxon>
        <taxon>Ambispora</taxon>
    </lineage>
</organism>
<accession>A0A9N9HRM0</accession>
<dbReference type="PANTHER" id="PTHR43866">
    <property type="entry name" value="MALONATE-SEMIALDEHYDE DEHYDROGENASE"/>
    <property type="match status" value="1"/>
</dbReference>
<evidence type="ECO:0000313" key="3">
    <source>
        <dbReference type="EMBL" id="CAG8702127.1"/>
    </source>
</evidence>
<name>A0A9N9HRM0_9GLOM</name>
<feature type="compositionally biased region" description="Polar residues" evidence="2">
    <location>
        <begin position="10"/>
        <end position="20"/>
    </location>
</feature>
<keyword evidence="4" id="KW-1185">Reference proteome</keyword>
<evidence type="ECO:0000256" key="1">
    <source>
        <dbReference type="ARBA" id="ARBA00009986"/>
    </source>
</evidence>
<dbReference type="AlphaFoldDB" id="A0A9N9HRM0"/>
<gene>
    <name evidence="3" type="ORF">AGERDE_LOCUS13563</name>
</gene>
<sequence length="133" mass="15774">YFLKNCEHPATNQPRRNGQNYSHQHIFDQIIFHASWIINMHPPNAIYNSADKLFESAQRFANSQGYALVKKRTRKDHCGELKNIALHCDRGDVYENSLDLTKETRHRQKSTRLIDCHFELYAVRRNGLWYLEV</sequence>
<dbReference type="OrthoDB" id="4950677at2759"/>
<dbReference type="Proteomes" id="UP000789831">
    <property type="component" value="Unassembled WGS sequence"/>
</dbReference>
<dbReference type="GO" id="GO:0005739">
    <property type="term" value="C:mitochondrion"/>
    <property type="evidence" value="ECO:0007669"/>
    <property type="project" value="TreeGrafter"/>
</dbReference>